<evidence type="ECO:0000256" key="1">
    <source>
        <dbReference type="ARBA" id="ARBA00022801"/>
    </source>
</evidence>
<dbReference type="KEGG" id="atl:Athai_07400"/>
<dbReference type="InterPro" id="IPR032466">
    <property type="entry name" value="Metal_Hydrolase"/>
</dbReference>
<dbReference type="NCBIfam" id="NF006681">
    <property type="entry name" value="PRK09229.1-2"/>
    <property type="match status" value="1"/>
</dbReference>
<feature type="domain" description="Amidohydrolase-related" evidence="2">
    <location>
        <begin position="53"/>
        <end position="421"/>
    </location>
</feature>
<dbReference type="Pfam" id="PF01979">
    <property type="entry name" value="Amidohydro_1"/>
    <property type="match status" value="1"/>
</dbReference>
<dbReference type="PANTHER" id="PTHR43794:SF11">
    <property type="entry name" value="AMIDOHYDROLASE-RELATED DOMAIN-CONTAINING PROTEIN"/>
    <property type="match status" value="1"/>
</dbReference>
<dbReference type="InterPro" id="IPR010252">
    <property type="entry name" value="HutF"/>
</dbReference>
<name>A0A7R7DK85_9ACTN</name>
<dbReference type="Proteomes" id="UP000611640">
    <property type="component" value="Chromosome"/>
</dbReference>
<proteinExistence type="predicted"/>
<dbReference type="Gene3D" id="2.30.40.10">
    <property type="entry name" value="Urease, subunit C, domain 1"/>
    <property type="match status" value="1"/>
</dbReference>
<dbReference type="SUPFAM" id="SSF51338">
    <property type="entry name" value="Composite domain of metallo-dependent hydrolases"/>
    <property type="match status" value="1"/>
</dbReference>
<dbReference type="RefSeq" id="WP_203960161.1">
    <property type="nucleotide sequence ID" value="NZ_AP023355.1"/>
</dbReference>
<sequence>MSGYWCEYAWLGDPARPAEPGVLVEEANGIVTAVTSGVPAPPAGARRLAGLTVPGFANAHSHAFHRALRGRTHDGGGTFWTWRDRMYQVAARLDPDSYLRLARAVYAEMALSGVTAVGEFHYLHHDTGGTGYANPNAMGEALIEAARQAGIRICLLDTLYLTGGLTDHGYQPLSPVQQRFADADPDAWQRRYERIQLPPHATRGAAIHSVRAVPETALRGFADRVGSAPLHVHLSEQRAENAACQAFHGRTPVRLLADHGLLGPHLTAVHATHPTDEDVAALGAAGVGVCLCPSTERELADGIGPARALVDAGSPLSLGSDSHAVIDPLAEARAVELDARLATERRGHFTAGELLAAATGGGHAALGRPDAGRLAPGAPADLVTVALDSVRTAGADEPLAAAVFAATATDVRSVVVDGRPVVEDGRHLLVDDVAGELARTVREVLR</sequence>
<evidence type="ECO:0000313" key="4">
    <source>
        <dbReference type="Proteomes" id="UP000611640"/>
    </source>
</evidence>
<dbReference type="NCBIfam" id="TIGR02022">
    <property type="entry name" value="hutF"/>
    <property type="match status" value="1"/>
</dbReference>
<keyword evidence="4" id="KW-1185">Reference proteome</keyword>
<dbReference type="AlphaFoldDB" id="A0A7R7DK85"/>
<dbReference type="InterPro" id="IPR050287">
    <property type="entry name" value="MTA/SAH_deaminase"/>
</dbReference>
<accession>A0A7R7DK85</accession>
<keyword evidence="1" id="KW-0378">Hydrolase</keyword>
<dbReference type="EMBL" id="AP023355">
    <property type="protein sequence ID" value="BCJ33237.1"/>
    <property type="molecule type" value="Genomic_DNA"/>
</dbReference>
<dbReference type="PANTHER" id="PTHR43794">
    <property type="entry name" value="AMINOHYDROLASE SSNA-RELATED"/>
    <property type="match status" value="1"/>
</dbReference>
<dbReference type="GO" id="GO:0016810">
    <property type="term" value="F:hydrolase activity, acting on carbon-nitrogen (but not peptide) bonds"/>
    <property type="evidence" value="ECO:0007669"/>
    <property type="project" value="InterPro"/>
</dbReference>
<dbReference type="InterPro" id="IPR011059">
    <property type="entry name" value="Metal-dep_hydrolase_composite"/>
</dbReference>
<dbReference type="Gene3D" id="3.20.20.140">
    <property type="entry name" value="Metal-dependent hydrolases"/>
    <property type="match status" value="1"/>
</dbReference>
<evidence type="ECO:0000259" key="2">
    <source>
        <dbReference type="Pfam" id="PF01979"/>
    </source>
</evidence>
<gene>
    <name evidence="3" type="ORF">Athai_07400</name>
</gene>
<reference evidence="3 4" key="1">
    <citation type="submission" date="2020-08" db="EMBL/GenBank/DDBJ databases">
        <title>Whole genome shotgun sequence of Actinocatenispora thailandica NBRC 105041.</title>
        <authorList>
            <person name="Komaki H."/>
            <person name="Tamura T."/>
        </authorList>
    </citation>
    <scope>NUCLEOTIDE SEQUENCE [LARGE SCALE GENOMIC DNA]</scope>
    <source>
        <strain evidence="3 4">NBRC 105041</strain>
    </source>
</reference>
<protein>
    <submittedName>
        <fullName evidence="3">Formimidoylglutamate deiminase</fullName>
    </submittedName>
</protein>
<dbReference type="InterPro" id="IPR006680">
    <property type="entry name" value="Amidohydro-rel"/>
</dbReference>
<organism evidence="3 4">
    <name type="scientific">Actinocatenispora thailandica</name>
    <dbReference type="NCBI Taxonomy" id="227318"/>
    <lineage>
        <taxon>Bacteria</taxon>
        <taxon>Bacillati</taxon>
        <taxon>Actinomycetota</taxon>
        <taxon>Actinomycetes</taxon>
        <taxon>Micromonosporales</taxon>
        <taxon>Micromonosporaceae</taxon>
        <taxon>Actinocatenispora</taxon>
    </lineage>
</organism>
<dbReference type="SUPFAM" id="SSF51556">
    <property type="entry name" value="Metallo-dependent hydrolases"/>
    <property type="match status" value="1"/>
</dbReference>
<evidence type="ECO:0000313" key="3">
    <source>
        <dbReference type="EMBL" id="BCJ33237.1"/>
    </source>
</evidence>